<dbReference type="InParanoid" id="A0A6J0BJE9"/>
<dbReference type="GeneID" id="107220690"/>
<sequence length="341" mass="38619">MTGVSKETIVVLGAGATAALIAATTWYQYAKRKNRIPDKWMEVGTVGDLWIYPLKSGRAMEVEEAECTETGLIYHEENKFSLKDRGLLVYRGDNKEQRNAKNYPRLLLITVTTVNEKEIKLEAPNMSPLITKTLIENPQLVACTLHQGERQQCVDCGDEAAKWISQYCAEGDFTLRLGLGVRSKRSVNSEPMKSLAKVYKKMQNEDLGIFSDICSYLIFNQASLEDLNKRLPADVSPLNFRPNIVVEGPEAYVEDDWDWIKIGKDAIFRNVKPCTRCTLINFDPKTAVPVPERRVLKKLQEYRLIREERKRELEGNAPAMGVYAGIRKPGQIKLGDKVYIG</sequence>
<dbReference type="Pfam" id="PF03473">
    <property type="entry name" value="MOSC"/>
    <property type="match status" value="1"/>
</dbReference>
<evidence type="ECO:0000313" key="5">
    <source>
        <dbReference type="RefSeq" id="XP_046595125.1"/>
    </source>
</evidence>
<dbReference type="InterPro" id="IPR005303">
    <property type="entry name" value="MOCOS_middle"/>
</dbReference>
<dbReference type="InterPro" id="IPR011037">
    <property type="entry name" value="Pyrv_Knase-like_insert_dom_sf"/>
</dbReference>
<organism evidence="3 4">
    <name type="scientific">Neodiprion lecontei</name>
    <name type="common">Redheaded pine sawfly</name>
    <dbReference type="NCBI Taxonomy" id="441921"/>
    <lineage>
        <taxon>Eukaryota</taxon>
        <taxon>Metazoa</taxon>
        <taxon>Ecdysozoa</taxon>
        <taxon>Arthropoda</taxon>
        <taxon>Hexapoda</taxon>
        <taxon>Insecta</taxon>
        <taxon>Pterygota</taxon>
        <taxon>Neoptera</taxon>
        <taxon>Endopterygota</taxon>
        <taxon>Hymenoptera</taxon>
        <taxon>Tenthredinoidea</taxon>
        <taxon>Diprionidae</taxon>
        <taxon>Diprioninae</taxon>
        <taxon>Neodiprion</taxon>
    </lineage>
</organism>
<keyword evidence="3" id="KW-1185">Reference proteome</keyword>
<dbReference type="PANTHER" id="PTHR14237:SF19">
    <property type="entry name" value="MITOCHONDRIAL AMIDOXIME REDUCING COMPONENT 1"/>
    <property type="match status" value="1"/>
</dbReference>
<evidence type="ECO:0000313" key="4">
    <source>
        <dbReference type="RefSeq" id="XP_015514859.1"/>
    </source>
</evidence>
<dbReference type="KEGG" id="nlo:107220690"/>
<dbReference type="RefSeq" id="XP_046595125.1">
    <property type="nucleotide sequence ID" value="XM_046739169.1"/>
</dbReference>
<evidence type="ECO:0000256" key="1">
    <source>
        <dbReference type="SAM" id="Phobius"/>
    </source>
</evidence>
<gene>
    <name evidence="4 5" type="primary">LOC107220690</name>
</gene>
<dbReference type="SUPFAM" id="SSF141673">
    <property type="entry name" value="MOSC N-terminal domain-like"/>
    <property type="match status" value="1"/>
</dbReference>
<keyword evidence="1" id="KW-0472">Membrane</keyword>
<evidence type="ECO:0000259" key="2">
    <source>
        <dbReference type="PROSITE" id="PS51340"/>
    </source>
</evidence>
<dbReference type="PANTHER" id="PTHR14237">
    <property type="entry name" value="MOLYBDOPTERIN COFACTOR SULFURASE MOSC"/>
    <property type="match status" value="1"/>
</dbReference>
<proteinExistence type="predicted"/>
<keyword evidence="1" id="KW-0812">Transmembrane</keyword>
<dbReference type="Proteomes" id="UP000829291">
    <property type="component" value="Chromosome 4"/>
</dbReference>
<name>A0A6J0BJE9_NEOLC</name>
<dbReference type="GO" id="GO:0030151">
    <property type="term" value="F:molybdenum ion binding"/>
    <property type="evidence" value="ECO:0007669"/>
    <property type="project" value="InterPro"/>
</dbReference>
<dbReference type="SUPFAM" id="SSF50800">
    <property type="entry name" value="PK beta-barrel domain-like"/>
    <property type="match status" value="1"/>
</dbReference>
<protein>
    <submittedName>
        <fullName evidence="4 5">Mitochondrial amidoxime-reducing component 1</fullName>
    </submittedName>
</protein>
<feature type="domain" description="MOSC" evidence="2">
    <location>
        <begin position="181"/>
        <end position="341"/>
    </location>
</feature>
<dbReference type="OrthoDB" id="17255at2759"/>
<evidence type="ECO:0000313" key="3">
    <source>
        <dbReference type="Proteomes" id="UP000829291"/>
    </source>
</evidence>
<dbReference type="InterPro" id="IPR005302">
    <property type="entry name" value="MoCF_Sase_C"/>
</dbReference>
<dbReference type="Pfam" id="PF03476">
    <property type="entry name" value="MOSC_N"/>
    <property type="match status" value="1"/>
</dbReference>
<dbReference type="GO" id="GO:0003824">
    <property type="term" value="F:catalytic activity"/>
    <property type="evidence" value="ECO:0007669"/>
    <property type="project" value="InterPro"/>
</dbReference>
<dbReference type="AlphaFoldDB" id="A0A6J0BJE9"/>
<feature type="transmembrane region" description="Helical" evidence="1">
    <location>
        <begin position="9"/>
        <end position="29"/>
    </location>
</feature>
<dbReference type="GO" id="GO:0030170">
    <property type="term" value="F:pyridoxal phosphate binding"/>
    <property type="evidence" value="ECO:0007669"/>
    <property type="project" value="InterPro"/>
</dbReference>
<keyword evidence="1" id="KW-1133">Transmembrane helix</keyword>
<reference evidence="4" key="1">
    <citation type="submission" date="2025-04" db="UniProtKB">
        <authorList>
            <consortium name="RefSeq"/>
        </authorList>
    </citation>
    <scope>IDENTIFICATION</scope>
    <source>
        <tissue evidence="5">Thorax and Abdomen</tissue>
        <tissue evidence="4">Whole body</tissue>
    </source>
</reference>
<dbReference type="PROSITE" id="PS51340">
    <property type="entry name" value="MOSC"/>
    <property type="match status" value="1"/>
</dbReference>
<accession>A0A6J0BJE9</accession>
<dbReference type="RefSeq" id="XP_015514859.1">
    <property type="nucleotide sequence ID" value="XM_015659373.1"/>
</dbReference>